<evidence type="ECO:0000256" key="1">
    <source>
        <dbReference type="ARBA" id="ARBA00004651"/>
    </source>
</evidence>
<dbReference type="Proteomes" id="UP000523545">
    <property type="component" value="Unassembled WGS sequence"/>
</dbReference>
<name>A0A7Y9WXN5_9ACTN</name>
<dbReference type="EMBL" id="JACCHK010000001">
    <property type="protein sequence ID" value="NYH40642.1"/>
    <property type="molecule type" value="Genomic_DNA"/>
</dbReference>
<dbReference type="PANTHER" id="PTHR42709">
    <property type="entry name" value="ALKALINE PHOSPHATASE LIKE PROTEIN"/>
    <property type="match status" value="1"/>
</dbReference>
<evidence type="ECO:0000256" key="3">
    <source>
        <dbReference type="ARBA" id="ARBA00022475"/>
    </source>
</evidence>
<keyword evidence="5 8" id="KW-1133">Transmembrane helix</keyword>
<protein>
    <submittedName>
        <fullName evidence="10">Membrane protein DedA with SNARE-associated domain</fullName>
    </submittedName>
</protein>
<organism evidence="10 11">
    <name type="scientific">Micromonospora jinlongensis</name>
    <dbReference type="NCBI Taxonomy" id="1287877"/>
    <lineage>
        <taxon>Bacteria</taxon>
        <taxon>Bacillati</taxon>
        <taxon>Actinomycetota</taxon>
        <taxon>Actinomycetes</taxon>
        <taxon>Micromonosporales</taxon>
        <taxon>Micromonosporaceae</taxon>
        <taxon>Micromonospora</taxon>
    </lineage>
</organism>
<evidence type="ECO:0000259" key="9">
    <source>
        <dbReference type="Pfam" id="PF09335"/>
    </source>
</evidence>
<sequence length="306" mass="31454">MIRTSHAVLATGTPTAAAEPPQDGMVGYVSDLVERLGGPGAGLAVALENLFPPIPSEVILPLAGFVAAQGRISLIGAIFWTTLGSVVGALALYLIGASLGRDRMRAIVARLPLVKLTDVDRTEAWFLRHGVKAVFFGRMIPIFRSLISIPAGVERMPVATFLLYTTLGSLIWNTTFVLAGYLLGDNWHLVEGYVGVLQNVVIVACAAGLAWFVGSRVLRARRAARNPEADDPNSGRSVGVPGVVGSSGGSDSDGGSGSGGSFGSGGGYGTDGGFGVDRGVGAGSGVPDPAGRGTLYRSGSWGSDQR</sequence>
<gene>
    <name evidence="10" type="ORF">HNR22_000369</name>
</gene>
<evidence type="ECO:0000256" key="2">
    <source>
        <dbReference type="ARBA" id="ARBA00010792"/>
    </source>
</evidence>
<evidence type="ECO:0000256" key="4">
    <source>
        <dbReference type="ARBA" id="ARBA00022692"/>
    </source>
</evidence>
<feature type="transmembrane region" description="Helical" evidence="8">
    <location>
        <begin position="72"/>
        <end position="95"/>
    </location>
</feature>
<feature type="region of interest" description="Disordered" evidence="7">
    <location>
        <begin position="225"/>
        <end position="264"/>
    </location>
</feature>
<feature type="compositionally biased region" description="Low complexity" evidence="7">
    <location>
        <begin position="234"/>
        <end position="244"/>
    </location>
</feature>
<accession>A0A7Y9WXN5</accession>
<keyword evidence="4 8" id="KW-0812">Transmembrane</keyword>
<evidence type="ECO:0000256" key="8">
    <source>
        <dbReference type="SAM" id="Phobius"/>
    </source>
</evidence>
<dbReference type="AlphaFoldDB" id="A0A7Y9WXN5"/>
<dbReference type="Pfam" id="PF09335">
    <property type="entry name" value="VTT_dom"/>
    <property type="match status" value="1"/>
</dbReference>
<keyword evidence="6 8" id="KW-0472">Membrane</keyword>
<feature type="domain" description="VTT" evidence="9">
    <location>
        <begin position="54"/>
        <end position="181"/>
    </location>
</feature>
<reference evidence="10 11" key="1">
    <citation type="submission" date="2020-07" db="EMBL/GenBank/DDBJ databases">
        <title>Sequencing the genomes of 1000 actinobacteria strains.</title>
        <authorList>
            <person name="Klenk H.-P."/>
        </authorList>
    </citation>
    <scope>NUCLEOTIDE SEQUENCE [LARGE SCALE GENOMIC DNA]</scope>
    <source>
        <strain evidence="10 11">DSM 45876</strain>
    </source>
</reference>
<proteinExistence type="inferred from homology"/>
<feature type="compositionally biased region" description="Gly residues" evidence="7">
    <location>
        <begin position="245"/>
        <end position="264"/>
    </location>
</feature>
<dbReference type="PANTHER" id="PTHR42709:SF6">
    <property type="entry name" value="UNDECAPRENYL PHOSPHATE TRANSPORTER A"/>
    <property type="match status" value="1"/>
</dbReference>
<evidence type="ECO:0000313" key="11">
    <source>
        <dbReference type="Proteomes" id="UP000523545"/>
    </source>
</evidence>
<comment type="similarity">
    <text evidence="2">Belongs to the DedA family.</text>
</comment>
<evidence type="ECO:0000256" key="5">
    <source>
        <dbReference type="ARBA" id="ARBA00022989"/>
    </source>
</evidence>
<evidence type="ECO:0000256" key="6">
    <source>
        <dbReference type="ARBA" id="ARBA00023136"/>
    </source>
</evidence>
<dbReference type="GO" id="GO:0005886">
    <property type="term" value="C:plasma membrane"/>
    <property type="evidence" value="ECO:0007669"/>
    <property type="project" value="UniProtKB-SubCell"/>
</dbReference>
<keyword evidence="3" id="KW-1003">Cell membrane</keyword>
<dbReference type="InterPro" id="IPR051311">
    <property type="entry name" value="DedA_domain"/>
</dbReference>
<comment type="caution">
    <text evidence="10">The sequence shown here is derived from an EMBL/GenBank/DDBJ whole genome shotgun (WGS) entry which is preliminary data.</text>
</comment>
<keyword evidence="11" id="KW-1185">Reference proteome</keyword>
<comment type="subcellular location">
    <subcellularLocation>
        <location evidence="1">Cell membrane</location>
        <topology evidence="1">Multi-pass membrane protein</topology>
    </subcellularLocation>
</comment>
<dbReference type="InterPro" id="IPR032816">
    <property type="entry name" value="VTT_dom"/>
</dbReference>
<evidence type="ECO:0000313" key="10">
    <source>
        <dbReference type="EMBL" id="NYH40642.1"/>
    </source>
</evidence>
<feature type="transmembrane region" description="Helical" evidence="8">
    <location>
        <begin position="161"/>
        <end position="184"/>
    </location>
</feature>
<evidence type="ECO:0000256" key="7">
    <source>
        <dbReference type="SAM" id="MobiDB-lite"/>
    </source>
</evidence>
<feature type="region of interest" description="Disordered" evidence="7">
    <location>
        <begin position="278"/>
        <end position="306"/>
    </location>
</feature>
<feature type="transmembrane region" description="Helical" evidence="8">
    <location>
        <begin position="196"/>
        <end position="214"/>
    </location>
</feature>